<feature type="transmembrane region" description="Helical" evidence="1">
    <location>
        <begin position="324"/>
        <end position="350"/>
    </location>
</feature>
<keyword evidence="3" id="KW-1185">Reference proteome</keyword>
<dbReference type="Proteomes" id="UP000219338">
    <property type="component" value="Unassembled WGS sequence"/>
</dbReference>
<evidence type="ECO:0000313" key="2">
    <source>
        <dbReference type="EMBL" id="SJL13780.1"/>
    </source>
</evidence>
<dbReference type="OrthoDB" id="2923771at2759"/>
<evidence type="ECO:0000256" key="1">
    <source>
        <dbReference type="SAM" id="Phobius"/>
    </source>
</evidence>
<feature type="transmembrane region" description="Helical" evidence="1">
    <location>
        <begin position="14"/>
        <end position="34"/>
    </location>
</feature>
<dbReference type="EMBL" id="FUEG01000021">
    <property type="protein sequence ID" value="SJL13780.1"/>
    <property type="molecule type" value="Genomic_DNA"/>
</dbReference>
<dbReference type="Pfam" id="PF14494">
    <property type="entry name" value="DUF4436"/>
    <property type="match status" value="1"/>
</dbReference>
<reference evidence="3" key="1">
    <citation type="journal article" date="2017" name="Nat. Ecol. Evol.">
        <title>Genome expansion and lineage-specific genetic innovations in the forest pathogenic fungi Armillaria.</title>
        <authorList>
            <person name="Sipos G."/>
            <person name="Prasanna A.N."/>
            <person name="Walter M.C."/>
            <person name="O'Connor E."/>
            <person name="Balint B."/>
            <person name="Krizsan K."/>
            <person name="Kiss B."/>
            <person name="Hess J."/>
            <person name="Varga T."/>
            <person name="Slot J."/>
            <person name="Riley R."/>
            <person name="Boka B."/>
            <person name="Rigling D."/>
            <person name="Barry K."/>
            <person name="Lee J."/>
            <person name="Mihaltcheva S."/>
            <person name="LaButti K."/>
            <person name="Lipzen A."/>
            <person name="Waldron R."/>
            <person name="Moloney N.M."/>
            <person name="Sperisen C."/>
            <person name="Kredics L."/>
            <person name="Vagvoelgyi C."/>
            <person name="Patrignani A."/>
            <person name="Fitzpatrick D."/>
            <person name="Nagy I."/>
            <person name="Doyle S."/>
            <person name="Anderson J.B."/>
            <person name="Grigoriev I.V."/>
            <person name="Gueldener U."/>
            <person name="Muensterkoetter M."/>
            <person name="Nagy L.G."/>
        </authorList>
    </citation>
    <scope>NUCLEOTIDE SEQUENCE [LARGE SCALE GENOMIC DNA]</scope>
    <source>
        <strain evidence="3">C18/9</strain>
    </source>
</reference>
<evidence type="ECO:0008006" key="4">
    <source>
        <dbReference type="Google" id="ProtNLM"/>
    </source>
</evidence>
<sequence length="402" mass="44180">MSTYPPHTKKIRRCFFFSLAFVIVIPILCIVLGLELHPQEFQYSADDATSDGSTRKRKISLHADLISADLKQGTVVLDWSVWDDTCGSECTDANETCEDECTDANDACFSKCTVVNIYFDTNLLHHSDIGDIRPSGSNRPVVPLFIWNATASYNDTFSNIATFRTELAVFPPYDGTKHSTRHTRSSQVYYPFDLYLAAISGFAEDASSNATVPLSLNSTSGLVVGLKISTPLVPSASDFSQEGDPERLAIIVTLERATLVKWYCIIITITFWLITLMICLVMIMTVGFGFQQRNEIVVVPVGAVFAFTQLRLTMPGAPDGFGDILDFVGVLPCLVLLSISAVTMVGIYIFTDPAKDSREKLTWSALVNAVVRPRKAPSSETVDAKNTVPLAESYSMLSLSKD</sequence>
<dbReference type="AlphaFoldDB" id="A0A284RYJ4"/>
<name>A0A284RYJ4_ARMOS</name>
<organism evidence="2 3">
    <name type="scientific">Armillaria ostoyae</name>
    <name type="common">Armillaria root rot fungus</name>
    <dbReference type="NCBI Taxonomy" id="47428"/>
    <lineage>
        <taxon>Eukaryota</taxon>
        <taxon>Fungi</taxon>
        <taxon>Dikarya</taxon>
        <taxon>Basidiomycota</taxon>
        <taxon>Agaricomycotina</taxon>
        <taxon>Agaricomycetes</taxon>
        <taxon>Agaricomycetidae</taxon>
        <taxon>Agaricales</taxon>
        <taxon>Marasmiineae</taxon>
        <taxon>Physalacriaceae</taxon>
        <taxon>Armillaria</taxon>
    </lineage>
</organism>
<keyword evidence="1" id="KW-0812">Transmembrane</keyword>
<proteinExistence type="predicted"/>
<protein>
    <recommendedName>
        <fullName evidence="4">Transmembrane protein</fullName>
    </recommendedName>
</protein>
<feature type="transmembrane region" description="Helical" evidence="1">
    <location>
        <begin position="260"/>
        <end position="284"/>
    </location>
</feature>
<dbReference type="STRING" id="47428.A0A284RYJ4"/>
<feature type="transmembrane region" description="Helical" evidence="1">
    <location>
        <begin position="296"/>
        <end position="312"/>
    </location>
</feature>
<evidence type="ECO:0000313" key="3">
    <source>
        <dbReference type="Proteomes" id="UP000219338"/>
    </source>
</evidence>
<accession>A0A284RYJ4</accession>
<dbReference type="InterPro" id="IPR027948">
    <property type="entry name" value="DUF4436"/>
</dbReference>
<gene>
    <name evidence="2" type="ORF">ARMOST_17228</name>
</gene>
<dbReference type="OMA" id="ECTDAND"/>
<keyword evidence="1" id="KW-1133">Transmembrane helix</keyword>
<keyword evidence="1" id="KW-0472">Membrane</keyword>